<dbReference type="SMART" id="SM00448">
    <property type="entry name" value="REC"/>
    <property type="match status" value="1"/>
</dbReference>
<dbReference type="InterPro" id="IPR039420">
    <property type="entry name" value="WalR-like"/>
</dbReference>
<keyword evidence="6" id="KW-0804">Transcription</keyword>
<keyword evidence="13" id="KW-1185">Reference proteome</keyword>
<dbReference type="PANTHER" id="PTHR48111">
    <property type="entry name" value="REGULATOR OF RPOS"/>
    <property type="match status" value="1"/>
</dbReference>
<sequence>MQRILIVEDEEAIANLIKVNLTAEGYCCICAYDGEAGADYIEKETFDLILLDIMLPEINGYELLEYVKPLGTPVIFITAKGSVDERITGLKLGADDYIVKPFQVGELIARAEALLRRYGKINRKLTFADVEIDMVSRTVRKNGVTVDLTVKEFDLLVELVQNKNVALYRDRLYEKVWGEVFMGDTRTLDSHIQRLRRKLNWEKYIKTVFRVGYRLEEEQ</sequence>
<dbReference type="CDD" id="cd17574">
    <property type="entry name" value="REC_OmpR"/>
    <property type="match status" value="1"/>
</dbReference>
<dbReference type="Proteomes" id="UP001154420">
    <property type="component" value="Unassembled WGS sequence"/>
</dbReference>
<dbReference type="Gene3D" id="6.10.250.690">
    <property type="match status" value="1"/>
</dbReference>
<evidence type="ECO:0000259" key="11">
    <source>
        <dbReference type="PROSITE" id="PS51755"/>
    </source>
</evidence>
<dbReference type="Pfam" id="PF00486">
    <property type="entry name" value="Trans_reg_C"/>
    <property type="match status" value="1"/>
</dbReference>
<reference evidence="12" key="1">
    <citation type="submission" date="2018-09" db="EMBL/GenBank/DDBJ databases">
        <title>Murine metabolic-syndrome-specific gut microbial biobank.</title>
        <authorList>
            <person name="Liu C."/>
        </authorList>
    </citation>
    <scope>NUCLEOTIDE SEQUENCE</scope>
    <source>
        <strain evidence="12">D42-62</strain>
    </source>
</reference>
<evidence type="ECO:0000256" key="6">
    <source>
        <dbReference type="ARBA" id="ARBA00023163"/>
    </source>
</evidence>
<dbReference type="Gene3D" id="3.40.50.2300">
    <property type="match status" value="1"/>
</dbReference>
<protein>
    <recommendedName>
        <fullName evidence="1">Stage 0 sporulation protein A homolog</fullName>
    </recommendedName>
</protein>
<dbReference type="InterPro" id="IPR016032">
    <property type="entry name" value="Sig_transdc_resp-reg_C-effctor"/>
</dbReference>
<dbReference type="SUPFAM" id="SSF52172">
    <property type="entry name" value="CheY-like"/>
    <property type="match status" value="1"/>
</dbReference>
<dbReference type="GO" id="GO:0000976">
    <property type="term" value="F:transcription cis-regulatory region binding"/>
    <property type="evidence" value="ECO:0007669"/>
    <property type="project" value="TreeGrafter"/>
</dbReference>
<gene>
    <name evidence="12" type="ORF">D5281_18980</name>
</gene>
<evidence type="ECO:0000256" key="4">
    <source>
        <dbReference type="ARBA" id="ARBA00023015"/>
    </source>
</evidence>
<evidence type="ECO:0000256" key="1">
    <source>
        <dbReference type="ARBA" id="ARBA00018672"/>
    </source>
</evidence>
<comment type="caution">
    <text evidence="12">The sequence shown here is derived from an EMBL/GenBank/DDBJ whole genome shotgun (WGS) entry which is preliminary data.</text>
</comment>
<dbReference type="InterPro" id="IPR036388">
    <property type="entry name" value="WH-like_DNA-bd_sf"/>
</dbReference>
<proteinExistence type="predicted"/>
<dbReference type="RefSeq" id="WP_160561618.1">
    <property type="nucleotide sequence ID" value="NZ_QZDT01000044.1"/>
</dbReference>
<feature type="domain" description="Response regulatory" evidence="10">
    <location>
        <begin position="3"/>
        <end position="115"/>
    </location>
</feature>
<keyword evidence="5 9" id="KW-0238">DNA-binding</keyword>
<keyword evidence="4" id="KW-0805">Transcription regulation</keyword>
<dbReference type="GO" id="GO:0006355">
    <property type="term" value="P:regulation of DNA-templated transcription"/>
    <property type="evidence" value="ECO:0007669"/>
    <property type="project" value="InterPro"/>
</dbReference>
<keyword evidence="3" id="KW-0902">Two-component regulatory system</keyword>
<dbReference type="GO" id="GO:0000156">
    <property type="term" value="F:phosphorelay response regulator activity"/>
    <property type="evidence" value="ECO:0007669"/>
    <property type="project" value="TreeGrafter"/>
</dbReference>
<evidence type="ECO:0000259" key="10">
    <source>
        <dbReference type="PROSITE" id="PS50110"/>
    </source>
</evidence>
<dbReference type="InterPro" id="IPR011006">
    <property type="entry name" value="CheY-like_superfamily"/>
</dbReference>
<dbReference type="CDD" id="cd00383">
    <property type="entry name" value="trans_reg_C"/>
    <property type="match status" value="1"/>
</dbReference>
<dbReference type="OrthoDB" id="9778712at2"/>
<organism evidence="12 13">
    <name type="scientific">Parablautia muri</name>
    <dbReference type="NCBI Taxonomy" id="2320879"/>
    <lineage>
        <taxon>Bacteria</taxon>
        <taxon>Bacillati</taxon>
        <taxon>Bacillota</taxon>
        <taxon>Clostridia</taxon>
        <taxon>Lachnospirales</taxon>
        <taxon>Lachnospiraceae</taxon>
        <taxon>Parablautia</taxon>
    </lineage>
</organism>
<feature type="DNA-binding region" description="OmpR/PhoB-type" evidence="9">
    <location>
        <begin position="122"/>
        <end position="217"/>
    </location>
</feature>
<evidence type="ECO:0000256" key="3">
    <source>
        <dbReference type="ARBA" id="ARBA00023012"/>
    </source>
</evidence>
<accession>A0A9X5GU22</accession>
<name>A0A9X5GU22_9FIRM</name>
<evidence type="ECO:0000256" key="8">
    <source>
        <dbReference type="PROSITE-ProRule" id="PRU00169"/>
    </source>
</evidence>
<dbReference type="SMART" id="SM00862">
    <property type="entry name" value="Trans_reg_C"/>
    <property type="match status" value="1"/>
</dbReference>
<dbReference type="AlphaFoldDB" id="A0A9X5GU22"/>
<evidence type="ECO:0000256" key="7">
    <source>
        <dbReference type="ARBA" id="ARBA00024867"/>
    </source>
</evidence>
<evidence type="ECO:0000313" key="12">
    <source>
        <dbReference type="EMBL" id="NBJ94601.1"/>
    </source>
</evidence>
<dbReference type="EMBL" id="QZDT01000044">
    <property type="protein sequence ID" value="NBJ94601.1"/>
    <property type="molecule type" value="Genomic_DNA"/>
</dbReference>
<dbReference type="Pfam" id="PF00072">
    <property type="entry name" value="Response_reg"/>
    <property type="match status" value="1"/>
</dbReference>
<feature type="domain" description="OmpR/PhoB-type" evidence="11">
    <location>
        <begin position="122"/>
        <end position="217"/>
    </location>
</feature>
<dbReference type="PROSITE" id="PS50110">
    <property type="entry name" value="RESPONSE_REGULATORY"/>
    <property type="match status" value="1"/>
</dbReference>
<comment type="function">
    <text evidence="7">May play the central regulatory role in sporulation. It may be an element of the effector pathway responsible for the activation of sporulation genes in response to nutritional stress. Spo0A may act in concert with spo0H (a sigma factor) to control the expression of some genes that are critical to the sporulation process.</text>
</comment>
<dbReference type="InterPro" id="IPR001867">
    <property type="entry name" value="OmpR/PhoB-type_DNA-bd"/>
</dbReference>
<dbReference type="InterPro" id="IPR001789">
    <property type="entry name" value="Sig_transdc_resp-reg_receiver"/>
</dbReference>
<evidence type="ECO:0000256" key="5">
    <source>
        <dbReference type="ARBA" id="ARBA00023125"/>
    </source>
</evidence>
<keyword evidence="2 8" id="KW-0597">Phosphoprotein</keyword>
<dbReference type="GO" id="GO:0005829">
    <property type="term" value="C:cytosol"/>
    <property type="evidence" value="ECO:0007669"/>
    <property type="project" value="TreeGrafter"/>
</dbReference>
<evidence type="ECO:0000256" key="2">
    <source>
        <dbReference type="ARBA" id="ARBA00022553"/>
    </source>
</evidence>
<dbReference type="PROSITE" id="PS51755">
    <property type="entry name" value="OMPR_PHOB"/>
    <property type="match status" value="1"/>
</dbReference>
<evidence type="ECO:0000256" key="9">
    <source>
        <dbReference type="PROSITE-ProRule" id="PRU01091"/>
    </source>
</evidence>
<dbReference type="Gene3D" id="1.10.10.10">
    <property type="entry name" value="Winged helix-like DNA-binding domain superfamily/Winged helix DNA-binding domain"/>
    <property type="match status" value="1"/>
</dbReference>
<dbReference type="GO" id="GO:0032993">
    <property type="term" value="C:protein-DNA complex"/>
    <property type="evidence" value="ECO:0007669"/>
    <property type="project" value="TreeGrafter"/>
</dbReference>
<dbReference type="PANTHER" id="PTHR48111:SF1">
    <property type="entry name" value="TWO-COMPONENT RESPONSE REGULATOR ORR33"/>
    <property type="match status" value="1"/>
</dbReference>
<dbReference type="SUPFAM" id="SSF46894">
    <property type="entry name" value="C-terminal effector domain of the bipartite response regulators"/>
    <property type="match status" value="1"/>
</dbReference>
<evidence type="ECO:0000313" key="13">
    <source>
        <dbReference type="Proteomes" id="UP001154420"/>
    </source>
</evidence>
<feature type="modified residue" description="4-aspartylphosphate" evidence="8">
    <location>
        <position position="52"/>
    </location>
</feature>